<reference evidence="2 3" key="1">
    <citation type="submission" date="2016-06" db="EMBL/GenBank/DDBJ databases">
        <authorList>
            <person name="Kjaerup R.B."/>
            <person name="Dalgaard T.S."/>
            <person name="Juul-Madsen H.R."/>
        </authorList>
    </citation>
    <scope>NUCLEOTIDE SEQUENCE [LARGE SCALE GENOMIC DNA]</scope>
    <source>
        <strain evidence="2 3">373-A1</strain>
    </source>
</reference>
<dbReference type="AlphaFoldDB" id="A0A173Y843"/>
<dbReference type="EMBL" id="MAPZ01000019">
    <property type="protein sequence ID" value="OBY10791.1"/>
    <property type="molecule type" value="Genomic_DNA"/>
</dbReference>
<protein>
    <submittedName>
        <fullName evidence="2">Uncharacterized protein</fullName>
    </submittedName>
</protein>
<keyword evidence="3" id="KW-1185">Reference proteome</keyword>
<feature type="transmembrane region" description="Helical" evidence="1">
    <location>
        <begin position="12"/>
        <end position="30"/>
    </location>
</feature>
<comment type="caution">
    <text evidence="2">The sequence shown here is derived from an EMBL/GenBank/DDBJ whole genome shotgun (WGS) entry which is preliminary data.</text>
</comment>
<proteinExistence type="predicted"/>
<evidence type="ECO:0000313" key="2">
    <source>
        <dbReference type="EMBL" id="OBY10791.1"/>
    </source>
</evidence>
<keyword evidence="1" id="KW-0812">Transmembrane</keyword>
<organism evidence="2 3">
    <name type="scientific">Clostridium paraputrificum</name>
    <dbReference type="NCBI Taxonomy" id="29363"/>
    <lineage>
        <taxon>Bacteria</taxon>
        <taxon>Bacillati</taxon>
        <taxon>Bacillota</taxon>
        <taxon>Clostridia</taxon>
        <taxon>Eubacteriales</taxon>
        <taxon>Clostridiaceae</taxon>
        <taxon>Clostridium</taxon>
    </lineage>
</organism>
<accession>A0A173Y843</accession>
<evidence type="ECO:0000256" key="1">
    <source>
        <dbReference type="SAM" id="Phobius"/>
    </source>
</evidence>
<keyword evidence="1" id="KW-0472">Membrane</keyword>
<keyword evidence="1" id="KW-1133">Transmembrane helix</keyword>
<evidence type="ECO:0000313" key="3">
    <source>
        <dbReference type="Proteomes" id="UP000092714"/>
    </source>
</evidence>
<name>A0A173Y843_9CLOT</name>
<dbReference type="Proteomes" id="UP000092714">
    <property type="component" value="Unassembled WGS sequence"/>
</dbReference>
<gene>
    <name evidence="2" type="ORF">CP373A1_09815</name>
</gene>
<sequence length="142" mass="16572">MKGGGAVKSKRKIFIVAIVFIFIIIILLCGSKTQLNSEKISNIRIQALPSPPKFKDIDKKEDIEKIVTFLNDLPKEEVKDDGRNGWQFFIEVNEIGSTNYVSFVGDRLYIDKNCYKIDDKALNEFRELYDSFQYEEKSYKEW</sequence>
<dbReference type="eggNOG" id="ENOG50325EH">
    <property type="taxonomic scope" value="Bacteria"/>
</dbReference>